<evidence type="ECO:0000313" key="2">
    <source>
        <dbReference type="EMBL" id="MWV69263.1"/>
    </source>
</evidence>
<proteinExistence type="predicted"/>
<comment type="caution">
    <text evidence="2">The sequence shown here is derived from an EMBL/GenBank/DDBJ whole genome shotgun (WGS) entry which is preliminary data.</text>
</comment>
<name>A0A6L7DBM8_9HELI</name>
<dbReference type="RefSeq" id="WP_160659295.1">
    <property type="nucleotide sequence ID" value="NZ_QBIU01000001.1"/>
</dbReference>
<organism evidence="2 3">
    <name type="scientific">Helicobacter saguini</name>
    <dbReference type="NCBI Taxonomy" id="1548018"/>
    <lineage>
        <taxon>Bacteria</taxon>
        <taxon>Pseudomonadati</taxon>
        <taxon>Campylobacterota</taxon>
        <taxon>Epsilonproteobacteria</taxon>
        <taxon>Campylobacterales</taxon>
        <taxon>Helicobacteraceae</taxon>
        <taxon>Helicobacter</taxon>
    </lineage>
</organism>
<evidence type="ECO:0000313" key="3">
    <source>
        <dbReference type="Proteomes" id="UP000477070"/>
    </source>
</evidence>
<gene>
    <name evidence="2" type="ORF">DCO61_04360</name>
</gene>
<feature type="compositionally biased region" description="Polar residues" evidence="1">
    <location>
        <begin position="518"/>
        <end position="528"/>
    </location>
</feature>
<sequence>MKNKFKPQGFRLSQHISDIIISIEKSNLSIDIKELLSIINIHTKQDKQSLDEYNIFISFYGVILQGGIESNNDLLFGNLDSNNELLESKPIYYLQDSIDSKDSTQTLQVFLDSKVLTILNYSLLESSLNIKLESKSKEAKKILSKELDCHDFLQKSRNDEKVIESTAMLCPILEDNEIKCPHNGIVKLKSNKGKNFKSNNKSMILESDLLNSQIIGCQNTILGVPTPCNLVSVILPAARALKKYNDDYPIMQDLVAGNIFTDKGFPLIITPKPNTFKINSPKPTLDSKQNLDSIESSINLTKPSLRVHYKIDRFQKDNLPVYVIKLNDKIIESSSENPLDSININMQDLKDLNKIKKYDYIESNFDFNDLDSKLKQEYENYDIKSLDLQLDSNLATFIFVIPQKIPKIFKKAYEDYKDKEYGVGRFQYLYNYCKCKEIQQEDYTKVGLNGEPLVHYIITLLSPAKLDSININLANGLDKFIESNKDSNTLRVDIINVGYNDSLWGEKRDKMSKDKDSNLTTLQNDKKR</sequence>
<evidence type="ECO:0000256" key="1">
    <source>
        <dbReference type="SAM" id="MobiDB-lite"/>
    </source>
</evidence>
<accession>A0A6L7DBM8</accession>
<reference evidence="2 3" key="1">
    <citation type="submission" date="2019-12" db="EMBL/GenBank/DDBJ databases">
        <title>Multi-Generational Helicobacter saguini Isolates.</title>
        <authorList>
            <person name="Mannion A."/>
            <person name="Shen Z."/>
            <person name="Fox J.G."/>
        </authorList>
    </citation>
    <scope>NUCLEOTIDE SEQUENCE [LARGE SCALE GENOMIC DNA]</scope>
    <source>
        <strain evidence="3">16-048 (F4)</strain>
    </source>
</reference>
<dbReference type="AlphaFoldDB" id="A0A6L7DBM8"/>
<dbReference type="Proteomes" id="UP000477070">
    <property type="component" value="Unassembled WGS sequence"/>
</dbReference>
<protein>
    <submittedName>
        <fullName evidence="2">Uncharacterized protein</fullName>
    </submittedName>
</protein>
<feature type="region of interest" description="Disordered" evidence="1">
    <location>
        <begin position="509"/>
        <end position="528"/>
    </location>
</feature>
<dbReference type="EMBL" id="QBIU01000001">
    <property type="protein sequence ID" value="MWV69263.1"/>
    <property type="molecule type" value="Genomic_DNA"/>
</dbReference>